<reference evidence="1" key="1">
    <citation type="submission" date="2022-12" db="EMBL/GenBank/DDBJ databases">
        <title>Genome Sequence of Lasiodiplodia mahajangana.</title>
        <authorList>
            <person name="Buettner E."/>
        </authorList>
    </citation>
    <scope>NUCLEOTIDE SEQUENCE</scope>
    <source>
        <strain evidence="1">VT137</strain>
    </source>
</reference>
<comment type="caution">
    <text evidence="1">The sequence shown here is derived from an EMBL/GenBank/DDBJ whole genome shotgun (WGS) entry which is preliminary data.</text>
</comment>
<evidence type="ECO:0000313" key="1">
    <source>
        <dbReference type="EMBL" id="KAJ8127725.1"/>
    </source>
</evidence>
<accession>A0ACC2JJU3</accession>
<name>A0ACC2JJU3_9PEZI</name>
<dbReference type="Proteomes" id="UP001153332">
    <property type="component" value="Unassembled WGS sequence"/>
</dbReference>
<dbReference type="EMBL" id="JAPUUL010001320">
    <property type="protein sequence ID" value="KAJ8127725.1"/>
    <property type="molecule type" value="Genomic_DNA"/>
</dbReference>
<sequence>MQSVPGSATGSPTYLLHTGYSIGNGVSSHRDPGGYWFANVRGTRSTPTIQHLKCFSGPPRKCAPNTPAEEGKHSSVASEYGEIKGRFGSTKGPQGSYSRYGGGVLLFVSIALGAGQVEMKMRLETWALALITLGSIAEGTILQNGQVRETHFPDTKVDLTAYDLNTYDADVTEISYKGRWDSKKVSFWSAAGLVFGFSGDTVAITFGENTVNGTLVGYRLAGMDWTFTNVTVGGTHMLITPDTPGIGETYPVNPQRFEMRVSNWGYGVQIDKVHVGAGESLIKIPPYSRTIEFIGDSLSAGDFQSYESMSSFAYGVGEGLGETEYYVTAYPGICVTDQNCWGNPRGQAHQWFYSSDTSWRAAAIWGDNPEPWNFSKMETTPDIVVINLGTNDNNAANNVSSVAFVDAYKKLIQGVHGKYPNAQVVVMELWLGFYQYGNSYGQSLGFQQELEDIVAYFNSDEYLSAPKIWDGTTNTTTTLETPSEPFVHYFRTKGILQHNDIGPQYHPTDVGAIKVASHLLQYLKLTFGWDLVSTGPEVFHDTLYWNDQDSY</sequence>
<gene>
    <name evidence="1" type="ORF">O1611_g5911</name>
</gene>
<protein>
    <submittedName>
        <fullName evidence="1">Uncharacterized protein</fullName>
    </submittedName>
</protein>
<proteinExistence type="predicted"/>
<organism evidence="1 2">
    <name type="scientific">Lasiodiplodia mahajangana</name>
    <dbReference type="NCBI Taxonomy" id="1108764"/>
    <lineage>
        <taxon>Eukaryota</taxon>
        <taxon>Fungi</taxon>
        <taxon>Dikarya</taxon>
        <taxon>Ascomycota</taxon>
        <taxon>Pezizomycotina</taxon>
        <taxon>Dothideomycetes</taxon>
        <taxon>Dothideomycetes incertae sedis</taxon>
        <taxon>Botryosphaeriales</taxon>
        <taxon>Botryosphaeriaceae</taxon>
        <taxon>Lasiodiplodia</taxon>
    </lineage>
</organism>
<evidence type="ECO:0000313" key="2">
    <source>
        <dbReference type="Proteomes" id="UP001153332"/>
    </source>
</evidence>
<keyword evidence="2" id="KW-1185">Reference proteome</keyword>